<reference evidence="13" key="1">
    <citation type="submission" date="2021-02" db="EMBL/GenBank/DDBJ databases">
        <authorList>
            <person name="Nowell W R."/>
        </authorList>
    </citation>
    <scope>NUCLEOTIDE SEQUENCE</scope>
</reference>
<evidence type="ECO:0000256" key="4">
    <source>
        <dbReference type="ARBA" id="ARBA00022679"/>
    </source>
</evidence>
<feature type="binding site" evidence="11">
    <location>
        <begin position="257"/>
        <end position="258"/>
    </location>
    <ligand>
        <name>S-adenosyl-L-methionine</name>
        <dbReference type="ChEBI" id="CHEBI:59789"/>
    </ligand>
</feature>
<keyword evidence="8 11" id="KW-0539">Nucleus</keyword>
<dbReference type="PROSITE" id="PS51684">
    <property type="entry name" value="SAM_MT_TRM5_TYW2"/>
    <property type="match status" value="1"/>
</dbReference>
<comment type="function">
    <text evidence="11">Specifically methylates the N1 position of guanosine-37 in various cytoplasmic and mitochondrial tRNAs. Methylation is not dependent on the nature of the nucleoside 5' of the target nucleoside. This is the first step in the biosynthesis of wybutosine (yW), a modified base adjacent to the anticodon of tRNAs and required for accurate decoding.</text>
</comment>
<sequence>MQLTLPLSLKGMIELDRNQFTQIISVPYINIPVKYIQLKQLKDILLILHSFKNVRDLEPRLKQILLDPDIIKTKNDIIKCIPLIEEYIEQSFDFIQITITYENYTIEQIIKAILPDNLIKDKSVNTGSGYSLIGHIAHFNLRDEALPYKHIIAQVILDKLPNVKTVVNKLHEINSIYRNFEFEILAGNPNTIVRCRECKAIFQFDFAKVYWNPRLSTEHERIVEILRPNDIVFDIFAGVGPFVVPASMLGCIVYANDINPECFKWMNINLKKNQPKKSSREYYIFNLDGREFLRTITLPYIENYQKQIIEDKEKFQYLSNSKIVILMNLPGLALTFLDVISEWLSINIEEKEQWILPIHIYCYTFSRGEDRIEDIRTRLKLILPNINNDQILYRFVRQVAPNKDMFCVHINLFNKKNKDELLTMKTIDNKDTVVKQFQQNFSK</sequence>
<dbReference type="InterPro" id="IPR025792">
    <property type="entry name" value="tRNA_Gua_MeTrfase_euk"/>
</dbReference>
<keyword evidence="2 11" id="KW-0963">Cytoplasm</keyword>
<dbReference type="SUPFAM" id="SSF53335">
    <property type="entry name" value="S-adenosyl-L-methionine-dependent methyltransferases"/>
    <property type="match status" value="1"/>
</dbReference>
<gene>
    <name evidence="13" type="ORF">ZHD862_LOCUS4689</name>
</gene>
<protein>
    <recommendedName>
        <fullName evidence="11">tRNA (guanine(37)-N1)-methyltransferase</fullName>
        <ecNumber evidence="11">2.1.1.228</ecNumber>
    </recommendedName>
    <alternativeName>
        <fullName evidence="11">M1G-methyltransferase</fullName>
    </alternativeName>
    <alternativeName>
        <fullName evidence="11">tRNA [GM37] methyltransferase</fullName>
    </alternativeName>
    <alternativeName>
        <fullName evidence="11">tRNA methyltransferase 5 homolog</fullName>
    </alternativeName>
</protein>
<dbReference type="GO" id="GO:0002939">
    <property type="term" value="P:tRNA N1-guanine methylation"/>
    <property type="evidence" value="ECO:0007669"/>
    <property type="project" value="TreeGrafter"/>
</dbReference>
<feature type="domain" description="SAM-dependent methyltransferase TRM5/TYW2-type" evidence="12">
    <location>
        <begin position="130"/>
        <end position="414"/>
    </location>
</feature>
<dbReference type="GO" id="GO:0005759">
    <property type="term" value="C:mitochondrial matrix"/>
    <property type="evidence" value="ECO:0007669"/>
    <property type="project" value="UniProtKB-SubCell"/>
</dbReference>
<feature type="binding site" evidence="11">
    <location>
        <position position="328"/>
    </location>
    <ligand>
        <name>S-adenosyl-L-methionine</name>
        <dbReference type="ChEBI" id="CHEBI:59789"/>
    </ligand>
</feature>
<dbReference type="FunFam" id="3.30.300.110:FF:000001">
    <property type="entry name" value="tRNA (guanine(37)-N1)-methyltransferase"/>
    <property type="match status" value="1"/>
</dbReference>
<comment type="catalytic activity">
    <reaction evidence="10 11">
        <text>guanosine(37) in tRNA + S-adenosyl-L-methionine = N(1)-methylguanosine(37) in tRNA + S-adenosyl-L-homocysteine + H(+)</text>
        <dbReference type="Rhea" id="RHEA:36899"/>
        <dbReference type="Rhea" id="RHEA-COMP:10145"/>
        <dbReference type="Rhea" id="RHEA-COMP:10147"/>
        <dbReference type="ChEBI" id="CHEBI:15378"/>
        <dbReference type="ChEBI" id="CHEBI:57856"/>
        <dbReference type="ChEBI" id="CHEBI:59789"/>
        <dbReference type="ChEBI" id="CHEBI:73542"/>
        <dbReference type="ChEBI" id="CHEBI:74269"/>
        <dbReference type="EC" id="2.1.1.228"/>
    </reaction>
</comment>
<evidence type="ECO:0000313" key="14">
    <source>
        <dbReference type="Proteomes" id="UP000663864"/>
    </source>
</evidence>
<dbReference type="Proteomes" id="UP000663864">
    <property type="component" value="Unassembled WGS sequence"/>
</dbReference>
<evidence type="ECO:0000256" key="6">
    <source>
        <dbReference type="ARBA" id="ARBA00022694"/>
    </source>
</evidence>
<evidence type="ECO:0000256" key="8">
    <source>
        <dbReference type="ARBA" id="ARBA00023242"/>
    </source>
</evidence>
<evidence type="ECO:0000256" key="3">
    <source>
        <dbReference type="ARBA" id="ARBA00022603"/>
    </source>
</evidence>
<evidence type="ECO:0000313" key="13">
    <source>
        <dbReference type="EMBL" id="CAF0847197.1"/>
    </source>
</evidence>
<keyword evidence="4 11" id="KW-0808">Transferase</keyword>
<comment type="caution">
    <text evidence="13">The sequence shown here is derived from an EMBL/GenBank/DDBJ whole genome shotgun (WGS) entry which is preliminary data.</text>
</comment>
<name>A0A813VRQ9_9BILA</name>
<evidence type="ECO:0000256" key="5">
    <source>
        <dbReference type="ARBA" id="ARBA00022691"/>
    </source>
</evidence>
<dbReference type="EC" id="2.1.1.228" evidence="11"/>
<evidence type="ECO:0000259" key="12">
    <source>
        <dbReference type="PROSITE" id="PS51684"/>
    </source>
</evidence>
<dbReference type="Gene3D" id="3.30.300.110">
    <property type="entry name" value="Met-10+ protein-like domains"/>
    <property type="match status" value="1"/>
</dbReference>
<comment type="subcellular location">
    <subcellularLocation>
        <location evidence="11">Mitochondrion matrix</location>
    </subcellularLocation>
    <subcellularLocation>
        <location evidence="11">Nucleus</location>
    </subcellularLocation>
    <subcellularLocation>
        <location evidence="11">Cytoplasm</location>
    </subcellularLocation>
    <text evidence="11">Predominantly in the mitochondria and in the nucleus.</text>
</comment>
<organism evidence="13 14">
    <name type="scientific">Rotaria sordida</name>
    <dbReference type="NCBI Taxonomy" id="392033"/>
    <lineage>
        <taxon>Eukaryota</taxon>
        <taxon>Metazoa</taxon>
        <taxon>Spiralia</taxon>
        <taxon>Gnathifera</taxon>
        <taxon>Rotifera</taxon>
        <taxon>Eurotatoria</taxon>
        <taxon>Bdelloidea</taxon>
        <taxon>Philodinida</taxon>
        <taxon>Philodinidae</taxon>
        <taxon>Rotaria</taxon>
    </lineage>
</organism>
<keyword evidence="5 11" id="KW-0949">S-adenosyl-L-methionine</keyword>
<dbReference type="EMBL" id="CAJNOT010000117">
    <property type="protein sequence ID" value="CAF0847197.1"/>
    <property type="molecule type" value="Genomic_DNA"/>
</dbReference>
<evidence type="ECO:0000256" key="1">
    <source>
        <dbReference type="ARBA" id="ARBA00009775"/>
    </source>
</evidence>
<dbReference type="HAMAP" id="MF_03152">
    <property type="entry name" value="TRM5"/>
    <property type="match status" value="1"/>
</dbReference>
<comment type="subunit">
    <text evidence="11">Monomer.</text>
</comment>
<proteinExistence type="inferred from homology"/>
<dbReference type="Pfam" id="PF02475">
    <property type="entry name" value="TRM5-TYW2_MTfase"/>
    <property type="match status" value="1"/>
</dbReference>
<dbReference type="InterPro" id="IPR056743">
    <property type="entry name" value="TRM5-TYW2-like_MTfase"/>
</dbReference>
<dbReference type="InterPro" id="IPR056744">
    <property type="entry name" value="TRM5/TYW2-like_N"/>
</dbReference>
<keyword evidence="7 11" id="KW-0496">Mitochondrion</keyword>
<keyword evidence="3 11" id="KW-0489">Methyltransferase</keyword>
<accession>A0A813VRQ9</accession>
<comment type="similarity">
    <text evidence="1">Belongs to the class I-like SAM-binding methyltransferase superfamily. TRM5/TYW2 family.</text>
</comment>
<dbReference type="PANTHER" id="PTHR23245:SF36">
    <property type="entry name" value="TRNA (GUANINE(37)-N1)-METHYLTRANSFERASE"/>
    <property type="match status" value="1"/>
</dbReference>
<comment type="similarity">
    <text evidence="11">Belongs to the TRM5 / TYW2 family.</text>
</comment>
<evidence type="ECO:0000256" key="11">
    <source>
        <dbReference type="HAMAP-Rule" id="MF_03152"/>
    </source>
</evidence>
<evidence type="ECO:0000256" key="7">
    <source>
        <dbReference type="ARBA" id="ARBA00023128"/>
    </source>
</evidence>
<dbReference type="GO" id="GO:0052906">
    <property type="term" value="F:tRNA (guanine(37)-N1)-methyltransferase activity"/>
    <property type="evidence" value="ECO:0007669"/>
    <property type="project" value="UniProtKB-UniRule"/>
</dbReference>
<dbReference type="AlphaFoldDB" id="A0A813VRQ9"/>
<dbReference type="GO" id="GO:0070901">
    <property type="term" value="P:mitochondrial tRNA methylation"/>
    <property type="evidence" value="ECO:0007669"/>
    <property type="project" value="TreeGrafter"/>
</dbReference>
<keyword evidence="6 11" id="KW-0819">tRNA processing</keyword>
<dbReference type="Gene3D" id="3.40.50.150">
    <property type="entry name" value="Vaccinia Virus protein VP39"/>
    <property type="match status" value="1"/>
</dbReference>
<dbReference type="PANTHER" id="PTHR23245">
    <property type="entry name" value="TRNA METHYLTRANSFERASE"/>
    <property type="match status" value="1"/>
</dbReference>
<dbReference type="InterPro" id="IPR030382">
    <property type="entry name" value="MeTrfase_TRM5/TYW2"/>
</dbReference>
<comment type="function">
    <text evidence="9">Involved in mitochondrial tRNA methylation. Specifically methylates the N1 position of guanosine-37 in various tRNAs. Methylation is not dependent on the nature of the nucleoside 5' of the target nucleoside. This is the first step in the biosynthesis of wybutosine (yW), a modified base adjacent to the anticodon of tRNAs and required for accurate decoding.</text>
</comment>
<dbReference type="GO" id="GO:0005634">
    <property type="term" value="C:nucleus"/>
    <property type="evidence" value="ECO:0007669"/>
    <property type="project" value="UniProtKB-SubCell"/>
</dbReference>
<evidence type="ECO:0000256" key="9">
    <source>
        <dbReference type="ARBA" id="ARBA00045951"/>
    </source>
</evidence>
<feature type="binding site" evidence="11">
    <location>
        <begin position="288"/>
        <end position="289"/>
    </location>
    <ligand>
        <name>S-adenosyl-L-methionine</name>
        <dbReference type="ChEBI" id="CHEBI:59789"/>
    </ligand>
</feature>
<dbReference type="InterPro" id="IPR029063">
    <property type="entry name" value="SAM-dependent_MTases_sf"/>
</dbReference>
<evidence type="ECO:0000256" key="2">
    <source>
        <dbReference type="ARBA" id="ARBA00022490"/>
    </source>
</evidence>
<evidence type="ECO:0000256" key="10">
    <source>
        <dbReference type="ARBA" id="ARBA00047783"/>
    </source>
</evidence>
<feature type="binding site" evidence="11">
    <location>
        <position position="219"/>
    </location>
    <ligand>
        <name>S-adenosyl-L-methionine</name>
        <dbReference type="ChEBI" id="CHEBI:59789"/>
    </ligand>
</feature>
<dbReference type="Pfam" id="PF25133">
    <property type="entry name" value="TYW2_N_2"/>
    <property type="match status" value="1"/>
</dbReference>